<dbReference type="AlphaFoldDB" id="A0A6G0Z2Q6"/>
<proteinExistence type="predicted"/>
<dbReference type="Proteomes" id="UP000478052">
    <property type="component" value="Unassembled WGS sequence"/>
</dbReference>
<evidence type="ECO:0000313" key="2">
    <source>
        <dbReference type="Proteomes" id="UP000478052"/>
    </source>
</evidence>
<evidence type="ECO:0000313" key="1">
    <source>
        <dbReference type="EMBL" id="KAF0764839.1"/>
    </source>
</evidence>
<organism evidence="1 2">
    <name type="scientific">Aphis craccivora</name>
    <name type="common">Cowpea aphid</name>
    <dbReference type="NCBI Taxonomy" id="307492"/>
    <lineage>
        <taxon>Eukaryota</taxon>
        <taxon>Metazoa</taxon>
        <taxon>Ecdysozoa</taxon>
        <taxon>Arthropoda</taxon>
        <taxon>Hexapoda</taxon>
        <taxon>Insecta</taxon>
        <taxon>Pterygota</taxon>
        <taxon>Neoptera</taxon>
        <taxon>Paraneoptera</taxon>
        <taxon>Hemiptera</taxon>
        <taxon>Sternorrhyncha</taxon>
        <taxon>Aphidomorpha</taxon>
        <taxon>Aphidoidea</taxon>
        <taxon>Aphididae</taxon>
        <taxon>Aphidini</taxon>
        <taxon>Aphis</taxon>
        <taxon>Aphis</taxon>
    </lineage>
</organism>
<dbReference type="OrthoDB" id="6631445at2759"/>
<dbReference type="EMBL" id="VUJU01001536">
    <property type="protein sequence ID" value="KAF0764839.1"/>
    <property type="molecule type" value="Genomic_DNA"/>
</dbReference>
<sequence>MKRNDVIDWICLLFNAESSEDVEIWFKIFSVILLSPYRTVETKYAISTMKDKCVPFLALWTPIMNNKVNNGIEIRQSNATVESWFKTVKISILEGDRSYEYLKFGVTIVSVAPITNVYLTKKPKLSNSIEQILIKLDEALLPTKTAFENIPNLKIDFDQLKHIIENTLSVQNSTSVLTPFNISSMEMIEILETVRPKIKSIYSCFDLDQFVIIVIPLILKNATYVKGGAMMLLTVYLISEQRPELLRLLLVMQLKPARRVREMLVSANAVERGIFKSSTH</sequence>
<comment type="caution">
    <text evidence="1">The sequence shown here is derived from an EMBL/GenBank/DDBJ whole genome shotgun (WGS) entry which is preliminary data.</text>
</comment>
<accession>A0A6G0Z2Q6</accession>
<keyword evidence="2" id="KW-1185">Reference proteome</keyword>
<protein>
    <submittedName>
        <fullName evidence="1">Uncharacterized protein</fullName>
    </submittedName>
</protein>
<gene>
    <name evidence="1" type="ORF">FWK35_00005512</name>
</gene>
<name>A0A6G0Z2Q6_APHCR</name>
<reference evidence="1 2" key="1">
    <citation type="submission" date="2019-08" db="EMBL/GenBank/DDBJ databases">
        <title>Whole genome of Aphis craccivora.</title>
        <authorList>
            <person name="Voronova N.V."/>
            <person name="Shulinski R.S."/>
            <person name="Bandarenka Y.V."/>
            <person name="Zhorov D.G."/>
            <person name="Warner D."/>
        </authorList>
    </citation>
    <scope>NUCLEOTIDE SEQUENCE [LARGE SCALE GENOMIC DNA]</scope>
    <source>
        <strain evidence="1">180601</strain>
        <tissue evidence="1">Whole Body</tissue>
    </source>
</reference>